<feature type="region of interest" description="Disordered" evidence="1">
    <location>
        <begin position="1"/>
        <end position="78"/>
    </location>
</feature>
<sequence>MCLRHTGGAGHGEWLRSERTDGGDEVHPVLAVPQQPLQREPSPATATAASPGRPKLSATAGAAQDAEPSGARHRGAADQFVPSGSRLCSIRGCSPEFGKVGCSHSDGWVGSCFVELVKSW</sequence>
<protein>
    <submittedName>
        <fullName evidence="2">Uncharacterized protein</fullName>
    </submittedName>
</protein>
<accession>A0AAP0FZS2</accession>
<feature type="compositionally biased region" description="Basic and acidic residues" evidence="1">
    <location>
        <begin position="13"/>
        <end position="27"/>
    </location>
</feature>
<evidence type="ECO:0000313" key="3">
    <source>
        <dbReference type="Proteomes" id="UP001418222"/>
    </source>
</evidence>
<gene>
    <name evidence="2" type="ORF">KSP39_PZI017171</name>
</gene>
<comment type="caution">
    <text evidence="2">The sequence shown here is derived from an EMBL/GenBank/DDBJ whole genome shotgun (WGS) entry which is preliminary data.</text>
</comment>
<dbReference type="EMBL" id="JBBWWQ010000015">
    <property type="protein sequence ID" value="KAK8928514.1"/>
    <property type="molecule type" value="Genomic_DNA"/>
</dbReference>
<keyword evidence="3" id="KW-1185">Reference proteome</keyword>
<reference evidence="2 3" key="1">
    <citation type="journal article" date="2022" name="Nat. Plants">
        <title>Genomes of leafy and leafless Platanthera orchids illuminate the evolution of mycoheterotrophy.</title>
        <authorList>
            <person name="Li M.H."/>
            <person name="Liu K.W."/>
            <person name="Li Z."/>
            <person name="Lu H.C."/>
            <person name="Ye Q.L."/>
            <person name="Zhang D."/>
            <person name="Wang J.Y."/>
            <person name="Li Y.F."/>
            <person name="Zhong Z.M."/>
            <person name="Liu X."/>
            <person name="Yu X."/>
            <person name="Liu D.K."/>
            <person name="Tu X.D."/>
            <person name="Liu B."/>
            <person name="Hao Y."/>
            <person name="Liao X.Y."/>
            <person name="Jiang Y.T."/>
            <person name="Sun W.H."/>
            <person name="Chen J."/>
            <person name="Chen Y.Q."/>
            <person name="Ai Y."/>
            <person name="Zhai J.W."/>
            <person name="Wu S.S."/>
            <person name="Zhou Z."/>
            <person name="Hsiao Y.Y."/>
            <person name="Wu W.L."/>
            <person name="Chen Y.Y."/>
            <person name="Lin Y.F."/>
            <person name="Hsu J.L."/>
            <person name="Li C.Y."/>
            <person name="Wang Z.W."/>
            <person name="Zhao X."/>
            <person name="Zhong W.Y."/>
            <person name="Ma X.K."/>
            <person name="Ma L."/>
            <person name="Huang J."/>
            <person name="Chen G.Z."/>
            <person name="Huang M.Z."/>
            <person name="Huang L."/>
            <person name="Peng D.H."/>
            <person name="Luo Y.B."/>
            <person name="Zou S.Q."/>
            <person name="Chen S.P."/>
            <person name="Lan S."/>
            <person name="Tsai W.C."/>
            <person name="Van de Peer Y."/>
            <person name="Liu Z.J."/>
        </authorList>
    </citation>
    <scope>NUCLEOTIDE SEQUENCE [LARGE SCALE GENOMIC DNA]</scope>
    <source>
        <strain evidence="2">Lor287</strain>
    </source>
</reference>
<evidence type="ECO:0000256" key="1">
    <source>
        <dbReference type="SAM" id="MobiDB-lite"/>
    </source>
</evidence>
<dbReference type="AlphaFoldDB" id="A0AAP0FZS2"/>
<organism evidence="2 3">
    <name type="scientific">Platanthera zijinensis</name>
    <dbReference type="NCBI Taxonomy" id="2320716"/>
    <lineage>
        <taxon>Eukaryota</taxon>
        <taxon>Viridiplantae</taxon>
        <taxon>Streptophyta</taxon>
        <taxon>Embryophyta</taxon>
        <taxon>Tracheophyta</taxon>
        <taxon>Spermatophyta</taxon>
        <taxon>Magnoliopsida</taxon>
        <taxon>Liliopsida</taxon>
        <taxon>Asparagales</taxon>
        <taxon>Orchidaceae</taxon>
        <taxon>Orchidoideae</taxon>
        <taxon>Orchideae</taxon>
        <taxon>Orchidinae</taxon>
        <taxon>Platanthera</taxon>
    </lineage>
</organism>
<proteinExistence type="predicted"/>
<dbReference type="Proteomes" id="UP001418222">
    <property type="component" value="Unassembled WGS sequence"/>
</dbReference>
<feature type="compositionally biased region" description="Low complexity" evidence="1">
    <location>
        <begin position="41"/>
        <end position="51"/>
    </location>
</feature>
<evidence type="ECO:0000313" key="2">
    <source>
        <dbReference type="EMBL" id="KAK8928514.1"/>
    </source>
</evidence>
<name>A0AAP0FZS2_9ASPA</name>